<evidence type="ECO:0000256" key="2">
    <source>
        <dbReference type="SAM" id="MobiDB-lite"/>
    </source>
</evidence>
<name>A0AAN7KLV3_TRANT</name>
<dbReference type="Pfam" id="PF13561">
    <property type="entry name" value="adh_short_C2"/>
    <property type="match status" value="2"/>
</dbReference>
<comment type="caution">
    <text evidence="3">The sequence shown here is derived from an EMBL/GenBank/DDBJ whole genome shotgun (WGS) entry which is preliminary data.</text>
</comment>
<evidence type="ECO:0008006" key="5">
    <source>
        <dbReference type="Google" id="ProtNLM"/>
    </source>
</evidence>
<dbReference type="SUPFAM" id="SSF51735">
    <property type="entry name" value="NAD(P)-binding Rossmann-fold domains"/>
    <property type="match status" value="1"/>
</dbReference>
<sequence length="485" mass="52623">MEDPTEVGAGAVGDENRLKYANDAGFFPGDYPPDDDSSVSHESASDSDSNCSGSSTANLATSLRLFTESMQRVERAEMDAAKSREVSRLEADRRRAELGLDMTRMVAQIQLQIAAAATGKSRKRKRRDAEDTPPLSRRKMQGSSCAADEFTPMQPIPMNRIACISHVHTGPGIGWIFVFTLLRRSQETAILPVFPLLGSSISEMEKMKIGRRFEGKVAIVTASTQGIGYGIAERLGLEGASVVISSRKQKNVDEAVEKLKTKGIEVLGMVCHVSNSQQRKNLIAKTVEKYGKIDVIVSNAAANPSIDTIIETPESVLDKLWEINVKAPILLLKDAAPYLQKGSSVIFIASVAAYHPQTSMAMYGVTKTALLGLTKALAVEMSPDIRVNSVAPGFVPTHFADFITNNEATVRFSFFLSPSSLHHLPMLSNFWVGNSQRRTIEENTPLNRLGKIEDMAAAVAFLASDDASYITGEILVVAGGMPSRL</sequence>
<dbReference type="PANTHER" id="PTHR43943:SF2">
    <property type="entry name" value="DEHYDROGENASE_REDUCTASE 4"/>
    <property type="match status" value="1"/>
</dbReference>
<evidence type="ECO:0000313" key="3">
    <source>
        <dbReference type="EMBL" id="KAK4765442.1"/>
    </source>
</evidence>
<dbReference type="InterPro" id="IPR002347">
    <property type="entry name" value="SDR_fam"/>
</dbReference>
<dbReference type="PRINTS" id="PR00081">
    <property type="entry name" value="GDHRDH"/>
</dbReference>
<reference evidence="3 4" key="1">
    <citation type="journal article" date="2023" name="Hortic Res">
        <title>Pangenome of water caltrop reveals structural variations and asymmetric subgenome divergence after allopolyploidization.</title>
        <authorList>
            <person name="Zhang X."/>
            <person name="Chen Y."/>
            <person name="Wang L."/>
            <person name="Yuan Y."/>
            <person name="Fang M."/>
            <person name="Shi L."/>
            <person name="Lu R."/>
            <person name="Comes H.P."/>
            <person name="Ma Y."/>
            <person name="Chen Y."/>
            <person name="Huang G."/>
            <person name="Zhou Y."/>
            <person name="Zheng Z."/>
            <person name="Qiu Y."/>
        </authorList>
    </citation>
    <scope>NUCLEOTIDE SEQUENCE [LARGE SCALE GENOMIC DNA]</scope>
    <source>
        <strain evidence="3">F231</strain>
    </source>
</reference>
<accession>A0AAN7KLV3</accession>
<protein>
    <recommendedName>
        <fullName evidence="5">Tropinone reductase-like 3</fullName>
    </recommendedName>
</protein>
<organism evidence="3 4">
    <name type="scientific">Trapa natans</name>
    <name type="common">Water chestnut</name>
    <dbReference type="NCBI Taxonomy" id="22666"/>
    <lineage>
        <taxon>Eukaryota</taxon>
        <taxon>Viridiplantae</taxon>
        <taxon>Streptophyta</taxon>
        <taxon>Embryophyta</taxon>
        <taxon>Tracheophyta</taxon>
        <taxon>Spermatophyta</taxon>
        <taxon>Magnoliopsida</taxon>
        <taxon>eudicotyledons</taxon>
        <taxon>Gunneridae</taxon>
        <taxon>Pentapetalae</taxon>
        <taxon>rosids</taxon>
        <taxon>malvids</taxon>
        <taxon>Myrtales</taxon>
        <taxon>Lythraceae</taxon>
        <taxon>Trapa</taxon>
    </lineage>
</organism>
<comment type="similarity">
    <text evidence="1">Belongs to the short-chain dehydrogenases/reductases (SDR) family.</text>
</comment>
<feature type="compositionally biased region" description="Low complexity" evidence="2">
    <location>
        <begin position="40"/>
        <end position="55"/>
    </location>
</feature>
<feature type="region of interest" description="Disordered" evidence="2">
    <location>
        <begin position="117"/>
        <end position="144"/>
    </location>
</feature>
<gene>
    <name evidence="3" type="ORF">SAY86_026532</name>
</gene>
<dbReference type="AlphaFoldDB" id="A0AAN7KLV3"/>
<dbReference type="PROSITE" id="PS00061">
    <property type="entry name" value="ADH_SHORT"/>
    <property type="match status" value="1"/>
</dbReference>
<keyword evidence="4" id="KW-1185">Reference proteome</keyword>
<proteinExistence type="inferred from homology"/>
<dbReference type="PRINTS" id="PR00080">
    <property type="entry name" value="SDRFAMILY"/>
</dbReference>
<evidence type="ECO:0000313" key="4">
    <source>
        <dbReference type="Proteomes" id="UP001346149"/>
    </source>
</evidence>
<dbReference type="InterPro" id="IPR036291">
    <property type="entry name" value="NAD(P)-bd_dom_sf"/>
</dbReference>
<feature type="region of interest" description="Disordered" evidence="2">
    <location>
        <begin position="21"/>
        <end position="56"/>
    </location>
</feature>
<dbReference type="PANTHER" id="PTHR43943">
    <property type="entry name" value="DEHYDROGENASE/REDUCTASE (SDR FAMILY) MEMBER 4"/>
    <property type="match status" value="1"/>
</dbReference>
<dbReference type="Gene3D" id="3.40.50.720">
    <property type="entry name" value="NAD(P)-binding Rossmann-like Domain"/>
    <property type="match status" value="1"/>
</dbReference>
<dbReference type="InterPro" id="IPR020904">
    <property type="entry name" value="Sc_DH/Rdtase_CS"/>
</dbReference>
<dbReference type="Proteomes" id="UP001346149">
    <property type="component" value="Unassembled WGS sequence"/>
</dbReference>
<evidence type="ECO:0000256" key="1">
    <source>
        <dbReference type="ARBA" id="ARBA00006484"/>
    </source>
</evidence>
<dbReference type="EMBL" id="JAXQNO010000023">
    <property type="protein sequence ID" value="KAK4765442.1"/>
    <property type="molecule type" value="Genomic_DNA"/>
</dbReference>